<dbReference type="Proteomes" id="UP000823641">
    <property type="component" value="Unassembled WGS sequence"/>
</dbReference>
<dbReference type="GO" id="GO:0019867">
    <property type="term" value="C:outer membrane"/>
    <property type="evidence" value="ECO:0007669"/>
    <property type="project" value="InterPro"/>
</dbReference>
<dbReference type="GO" id="GO:0043165">
    <property type="term" value="P:Gram-negative-bacterium-type cell outer membrane assembly"/>
    <property type="evidence" value="ECO:0007669"/>
    <property type="project" value="InterPro"/>
</dbReference>
<dbReference type="Pfam" id="PF04390">
    <property type="entry name" value="LptE"/>
    <property type="match status" value="1"/>
</dbReference>
<sequence>MKNVIVLTQLLIVLLLNGCTVSYKFNGASIDYTKTKTISVADFPNIAESVYPPLASTFTEALKDIYVRQTRLQLVKDGGDLQLEGEITGYTLTPLAISADSYSAETKLTLTVRVRFTNNVNPDDSYEKQYTASQNFSSDQMLTDVQDELITTMVQEITESIYNDTVAKW</sequence>
<dbReference type="InterPro" id="IPR007485">
    <property type="entry name" value="LPS_assembly_LptE"/>
</dbReference>
<reference evidence="1" key="1">
    <citation type="submission" date="2020-10" db="EMBL/GenBank/DDBJ databases">
        <authorList>
            <person name="Gilroy R."/>
        </authorList>
    </citation>
    <scope>NUCLEOTIDE SEQUENCE</scope>
    <source>
        <strain evidence="1">G3-3990</strain>
    </source>
</reference>
<protein>
    <submittedName>
        <fullName evidence="1">LptE family protein</fullName>
    </submittedName>
</protein>
<dbReference type="EMBL" id="JADIMG010000055">
    <property type="protein sequence ID" value="MBO8459767.1"/>
    <property type="molecule type" value="Genomic_DNA"/>
</dbReference>
<comment type="caution">
    <text evidence="1">The sequence shown here is derived from an EMBL/GenBank/DDBJ whole genome shotgun (WGS) entry which is preliminary data.</text>
</comment>
<dbReference type="AlphaFoldDB" id="A0A9D9N487"/>
<organism evidence="1 2">
    <name type="scientific">Candidatus Gallipaludibacter merdavium</name>
    <dbReference type="NCBI Taxonomy" id="2840839"/>
    <lineage>
        <taxon>Bacteria</taxon>
        <taxon>Pseudomonadati</taxon>
        <taxon>Bacteroidota</taxon>
        <taxon>Bacteroidia</taxon>
        <taxon>Bacteroidales</taxon>
        <taxon>Candidatus Gallipaludibacter</taxon>
    </lineage>
</organism>
<accession>A0A9D9N487</accession>
<evidence type="ECO:0000313" key="2">
    <source>
        <dbReference type="Proteomes" id="UP000823641"/>
    </source>
</evidence>
<name>A0A9D9N487_9BACT</name>
<proteinExistence type="predicted"/>
<evidence type="ECO:0000313" key="1">
    <source>
        <dbReference type="EMBL" id="MBO8459767.1"/>
    </source>
</evidence>
<reference evidence="1" key="2">
    <citation type="journal article" date="2021" name="PeerJ">
        <title>Extensive microbial diversity within the chicken gut microbiome revealed by metagenomics and culture.</title>
        <authorList>
            <person name="Gilroy R."/>
            <person name="Ravi A."/>
            <person name="Getino M."/>
            <person name="Pursley I."/>
            <person name="Horton D.L."/>
            <person name="Alikhan N.F."/>
            <person name="Baker D."/>
            <person name="Gharbi K."/>
            <person name="Hall N."/>
            <person name="Watson M."/>
            <person name="Adriaenssens E.M."/>
            <person name="Foster-Nyarko E."/>
            <person name="Jarju S."/>
            <person name="Secka A."/>
            <person name="Antonio M."/>
            <person name="Oren A."/>
            <person name="Chaudhuri R.R."/>
            <person name="La Ragione R."/>
            <person name="Hildebrand F."/>
            <person name="Pallen M.J."/>
        </authorList>
    </citation>
    <scope>NUCLEOTIDE SEQUENCE</scope>
    <source>
        <strain evidence="1">G3-3990</strain>
    </source>
</reference>
<gene>
    <name evidence="1" type="ORF">IAA73_05465</name>
</gene>